<organism evidence="1">
    <name type="scientific">Pseudomonas tritici</name>
    <dbReference type="NCBI Taxonomy" id="2745518"/>
    <lineage>
        <taxon>Bacteria</taxon>
        <taxon>Pseudomonadati</taxon>
        <taxon>Pseudomonadota</taxon>
        <taxon>Gammaproteobacteria</taxon>
        <taxon>Pseudomonadales</taxon>
        <taxon>Pseudomonadaceae</taxon>
        <taxon>Pseudomonas</taxon>
    </lineage>
</organism>
<evidence type="ECO:0008006" key="2">
    <source>
        <dbReference type="Google" id="ProtNLM"/>
    </source>
</evidence>
<name>A0A8H9YWZ9_9PSED</name>
<protein>
    <recommendedName>
        <fullName evidence="2">Protein YniD</fullName>
    </recommendedName>
</protein>
<accession>A0A8H9YWZ9</accession>
<reference evidence="1" key="1">
    <citation type="journal article" date="2020" name="Microorganisms">
        <title>Reliable Identification of Environmental Pseudomonas Isolates Using the rpoD Gene.</title>
        <authorList>
            <consortium name="The Broad Institute Genome Sequencing Platform"/>
            <person name="Girard L."/>
            <person name="Lood C."/>
            <person name="Rokni-Zadeh H."/>
            <person name="van Noort V."/>
            <person name="Lavigne R."/>
            <person name="De Mot R."/>
        </authorList>
    </citation>
    <scope>NUCLEOTIDE SEQUENCE [LARGE SCALE GENOMIC DNA]</scope>
    <source>
        <strain evidence="1">SWRI145</strain>
    </source>
</reference>
<sequence>MPSKRFAKKHWKMVVVLIAICAAMLLLRWAAMIWG</sequence>
<dbReference type="EMBL" id="JABWQF010000024">
    <property type="protein sequence ID" value="MBC3296197.1"/>
    <property type="molecule type" value="Genomic_DNA"/>
</dbReference>
<evidence type="ECO:0000313" key="1">
    <source>
        <dbReference type="EMBL" id="MBC3296197.1"/>
    </source>
</evidence>
<comment type="caution">
    <text evidence="1">The sequence shown here is derived from an EMBL/GenBank/DDBJ whole genome shotgun (WGS) entry which is preliminary data.</text>
</comment>
<proteinExistence type="predicted"/>
<dbReference type="NCBIfam" id="NF041491">
    <property type="entry name" value="membrane_YniD"/>
    <property type="match status" value="1"/>
</dbReference>
<dbReference type="InterPro" id="IPR048084">
    <property type="entry name" value="YniD-like"/>
</dbReference>
<dbReference type="AlphaFoldDB" id="A0A8H9YWZ9"/>
<gene>
    <name evidence="1" type="ORF">HU722_32185</name>
</gene>